<organism evidence="2 3">
    <name type="scientific">Phyllobacterium zundukense</name>
    <dbReference type="NCBI Taxonomy" id="1867719"/>
    <lineage>
        <taxon>Bacteria</taxon>
        <taxon>Pseudomonadati</taxon>
        <taxon>Pseudomonadota</taxon>
        <taxon>Alphaproteobacteria</taxon>
        <taxon>Hyphomicrobiales</taxon>
        <taxon>Phyllobacteriaceae</taxon>
        <taxon>Phyllobacterium</taxon>
    </lineage>
</organism>
<keyword evidence="1" id="KW-1133">Transmembrane helix</keyword>
<feature type="transmembrane region" description="Helical" evidence="1">
    <location>
        <begin position="70"/>
        <end position="93"/>
    </location>
</feature>
<protein>
    <submittedName>
        <fullName evidence="2">Uncharacterized protein</fullName>
    </submittedName>
</protein>
<gene>
    <name evidence="2" type="ORF">B5P45_21010</name>
</gene>
<keyword evidence="1" id="KW-0472">Membrane</keyword>
<comment type="caution">
    <text evidence="2">The sequence shown here is derived from an EMBL/GenBank/DDBJ whole genome shotgun (WGS) entry which is preliminary data.</text>
</comment>
<keyword evidence="1" id="KW-0812">Transmembrane</keyword>
<dbReference type="KEGG" id="pht:BLM14_17090"/>
<evidence type="ECO:0000256" key="1">
    <source>
        <dbReference type="SAM" id="Phobius"/>
    </source>
</evidence>
<proteinExistence type="predicted"/>
<reference evidence="3" key="1">
    <citation type="journal article" date="2017" name="Int J Environ Stud">
        <title>Does the Miocene-Pliocene relict legume Oxytropis triphylla form nitrogen-fixing nodules with a combination of bacterial strains?</title>
        <authorList>
            <person name="Safronova V."/>
            <person name="Belimov A."/>
            <person name="Sazanova A."/>
            <person name="Kuznetsova I."/>
            <person name="Popova J."/>
            <person name="Andronov E."/>
            <person name="Verkhozina A."/>
            <person name="Tikhonovich I."/>
        </authorList>
    </citation>
    <scope>NUCLEOTIDE SEQUENCE [LARGE SCALE GENOMIC DNA]</scope>
    <source>
        <strain evidence="3">Tri-38</strain>
    </source>
</reference>
<accession>A0A2N9VTV1</accession>
<dbReference type="RefSeq" id="WP_100000533.1">
    <property type="nucleotide sequence ID" value="NZ_CP017940.1"/>
</dbReference>
<keyword evidence="3" id="KW-1185">Reference proteome</keyword>
<dbReference type="EMBL" id="MZMT01000049">
    <property type="protein sequence ID" value="PIO42919.1"/>
    <property type="molecule type" value="Genomic_DNA"/>
</dbReference>
<name>A0A2N9VTV1_9HYPH</name>
<evidence type="ECO:0000313" key="2">
    <source>
        <dbReference type="EMBL" id="PIO42919.1"/>
    </source>
</evidence>
<dbReference type="AlphaFoldDB" id="A0A2N9VTV1"/>
<sequence>MIRSLFRLLAYIALSLAIIAAVLDAARSVGASHLIMTSLQDSWQSVSASSLALAEASIKTHIYPILWDPMMLWVLETPTFVVFALLAFVLYALGYRRQNRVGRFAAR</sequence>
<dbReference type="Proteomes" id="UP000232163">
    <property type="component" value="Unassembled WGS sequence"/>
</dbReference>
<evidence type="ECO:0000313" key="3">
    <source>
        <dbReference type="Proteomes" id="UP000232163"/>
    </source>
</evidence>